<dbReference type="Proteomes" id="UP001165568">
    <property type="component" value="Unassembled WGS sequence"/>
</dbReference>
<dbReference type="RefSeq" id="WP_264091266.1">
    <property type="nucleotide sequence ID" value="NZ_JAMPJT010000013.1"/>
</dbReference>
<dbReference type="Proteomes" id="UP001165569">
    <property type="component" value="Unassembled WGS sequence"/>
</dbReference>
<dbReference type="EC" id="3.1.21.-" evidence="2"/>
<dbReference type="Gene3D" id="3.40.600.20">
    <property type="entry name" value="Restriction endonuclease BglI"/>
    <property type="match status" value="1"/>
</dbReference>
<proteinExistence type="predicted"/>
<dbReference type="InterPro" id="IPR011335">
    <property type="entry name" value="Restrct_endonuc-II-like"/>
</dbReference>
<dbReference type="Pfam" id="PF14562">
    <property type="entry name" value="Endonuc_BglI"/>
    <property type="match status" value="1"/>
</dbReference>
<keyword evidence="2" id="KW-0540">Nuclease</keyword>
<dbReference type="AlphaFoldDB" id="A0AA41Y078"/>
<dbReference type="InterPro" id="IPR043121">
    <property type="entry name" value="Restrct_endonuc_II_BglI_sf"/>
</dbReference>
<evidence type="ECO:0000313" key="5">
    <source>
        <dbReference type="Proteomes" id="UP001165569"/>
    </source>
</evidence>
<sequence>MKNARPEISPFYLIDNKIIPVLTYCIKVVYDVVSPGNQPLKYIELICVPNGMPFFVSPNYNLSFSGILTPGKDEVYVERKRTRIKLNPLSLIADWRCQKIYINNSGSVRVSKRR</sequence>
<evidence type="ECO:0000259" key="1">
    <source>
        <dbReference type="Pfam" id="PF14562"/>
    </source>
</evidence>
<keyword evidence="2" id="KW-0255">Endonuclease</keyword>
<evidence type="ECO:0000313" key="4">
    <source>
        <dbReference type="Proteomes" id="UP001165568"/>
    </source>
</evidence>
<reference evidence="2" key="1">
    <citation type="submission" date="2022-04" db="EMBL/GenBank/DDBJ databases">
        <title>Brenneria sp. isolated from walnut trees in Serbia.</title>
        <authorList>
            <person name="Gasic K."/>
            <person name="Zlatkovic N."/>
            <person name="Kuzmanovic N."/>
        </authorList>
    </citation>
    <scope>NUCLEOTIDE SEQUENCE</scope>
    <source>
        <strain evidence="3">KBI 423</strain>
        <strain evidence="2">KBI 447</strain>
    </source>
</reference>
<dbReference type="EMBL" id="JAMPJU010000013">
    <property type="protein sequence ID" value="MCV9883588.1"/>
    <property type="molecule type" value="Genomic_DNA"/>
</dbReference>
<keyword evidence="4" id="KW-1185">Reference proteome</keyword>
<organism evidence="2 5">
    <name type="scientific">Brenneria izbisi</name>
    <dbReference type="NCBI Taxonomy" id="2939450"/>
    <lineage>
        <taxon>Bacteria</taxon>
        <taxon>Pseudomonadati</taxon>
        <taxon>Pseudomonadota</taxon>
        <taxon>Gammaproteobacteria</taxon>
        <taxon>Enterobacterales</taxon>
        <taxon>Pectobacteriaceae</taxon>
        <taxon>Brenneria</taxon>
    </lineage>
</organism>
<dbReference type="GO" id="GO:0004519">
    <property type="term" value="F:endonuclease activity"/>
    <property type="evidence" value="ECO:0007669"/>
    <property type="project" value="UniProtKB-KW"/>
</dbReference>
<dbReference type="InterPro" id="IPR011543">
    <property type="entry name" value="Restrct_endonuc_II_BglI"/>
</dbReference>
<protein>
    <submittedName>
        <fullName evidence="2">BglI family type II restriction endonuclease</fullName>
        <ecNumber evidence="2">3.1.21.-</ecNumber>
    </submittedName>
</protein>
<comment type="caution">
    <text evidence="2">The sequence shown here is derived from an EMBL/GenBank/DDBJ whole genome shotgun (WGS) entry which is preliminary data.</text>
</comment>
<dbReference type="GO" id="GO:0016787">
    <property type="term" value="F:hydrolase activity"/>
    <property type="evidence" value="ECO:0007669"/>
    <property type="project" value="UniProtKB-KW"/>
</dbReference>
<name>A0AA41Y078_9GAMM</name>
<feature type="domain" description="Restriction endonuclease type II BglI" evidence="1">
    <location>
        <begin position="5"/>
        <end position="100"/>
    </location>
</feature>
<keyword evidence="2" id="KW-0378">Hydrolase</keyword>
<evidence type="ECO:0000313" key="3">
    <source>
        <dbReference type="EMBL" id="MCV9883588.1"/>
    </source>
</evidence>
<gene>
    <name evidence="2" type="ORF">NC803_14905</name>
    <name evidence="3" type="ORF">NC856_15060</name>
</gene>
<accession>A0AA41Y078</accession>
<evidence type="ECO:0000313" key="2">
    <source>
        <dbReference type="EMBL" id="MCV9880136.1"/>
    </source>
</evidence>
<dbReference type="EMBL" id="JAMPJT010000013">
    <property type="protein sequence ID" value="MCV9880136.1"/>
    <property type="molecule type" value="Genomic_DNA"/>
</dbReference>
<dbReference type="SUPFAM" id="SSF52980">
    <property type="entry name" value="Restriction endonuclease-like"/>
    <property type="match status" value="1"/>
</dbReference>